<dbReference type="Pfam" id="PF14013">
    <property type="entry name" value="MT0933_antitox"/>
    <property type="match status" value="1"/>
</dbReference>
<organism evidence="2 3">
    <name type="scientific">Actinomyces ruminicola</name>
    <dbReference type="NCBI Taxonomy" id="332524"/>
    <lineage>
        <taxon>Bacteria</taxon>
        <taxon>Bacillati</taxon>
        <taxon>Actinomycetota</taxon>
        <taxon>Actinomycetes</taxon>
        <taxon>Actinomycetales</taxon>
        <taxon>Actinomycetaceae</taxon>
        <taxon>Actinomyces</taxon>
    </lineage>
</organism>
<dbReference type="RefSeq" id="WP_092607128.1">
    <property type="nucleotide sequence ID" value="NZ_FNHU01000001.1"/>
</dbReference>
<evidence type="ECO:0000313" key="2">
    <source>
        <dbReference type="EMBL" id="SDM29834.1"/>
    </source>
</evidence>
<dbReference type="InterPro" id="IPR028037">
    <property type="entry name" value="Antitoxin_Rv0909/MT0933"/>
</dbReference>
<dbReference type="OrthoDB" id="3267972at2"/>
<name>A0A1G9S355_9ACTO</name>
<protein>
    <submittedName>
        <fullName evidence="2">MT0933-like antitoxin protein</fullName>
    </submittedName>
</protein>
<dbReference type="EMBL" id="FNHU01000001">
    <property type="protein sequence ID" value="SDM29834.1"/>
    <property type="molecule type" value="Genomic_DNA"/>
</dbReference>
<evidence type="ECO:0000256" key="1">
    <source>
        <dbReference type="SAM" id="MobiDB-lite"/>
    </source>
</evidence>
<sequence length="60" mass="6252">MGLDDLKKKAEGVVSSDKVEDVSDKVLDKAAEAAKKVTGGKFDSQVDSARDAADKAIGNE</sequence>
<proteinExistence type="predicted"/>
<feature type="region of interest" description="Disordered" evidence="1">
    <location>
        <begin position="1"/>
        <end position="21"/>
    </location>
</feature>
<dbReference type="Proteomes" id="UP000199671">
    <property type="component" value="Unassembled WGS sequence"/>
</dbReference>
<evidence type="ECO:0000313" key="3">
    <source>
        <dbReference type="Proteomes" id="UP000199671"/>
    </source>
</evidence>
<reference evidence="2 3" key="1">
    <citation type="submission" date="2016-10" db="EMBL/GenBank/DDBJ databases">
        <authorList>
            <person name="de Groot N.N."/>
        </authorList>
    </citation>
    <scope>NUCLEOTIDE SEQUENCE [LARGE SCALE GENOMIC DNA]</scope>
    <source>
        <strain evidence="2 3">KPR-7B</strain>
    </source>
</reference>
<dbReference type="AlphaFoldDB" id="A0A1G9S355"/>
<gene>
    <name evidence="2" type="ORF">SAMN04487766_101264</name>
</gene>
<accession>A0A1G9S355</accession>